<evidence type="ECO:0000256" key="1">
    <source>
        <dbReference type="SAM" id="SignalP"/>
    </source>
</evidence>
<sequence>MLLIGGLCLSPMSASASAINQQHTLIAGNNLNAEGQPLSVQSAKVDTATMFNIMESSLKTSLDIESDVQGRYLQHKESKSSEYAPLVSQRLISFAQYERLHSRPDYQLVFEFISPPIPSLTVGYRMDFKPAVDWQLHIDGSSFRLSAWKESNLLYRLSHTRSAS</sequence>
<gene>
    <name evidence="2" type="ORF">BEL05_18035</name>
</gene>
<name>A0A1E5IST0_SHECO</name>
<evidence type="ECO:0000313" key="3">
    <source>
        <dbReference type="Proteomes" id="UP000095230"/>
    </source>
</evidence>
<feature type="chain" id="PRO_5009179125" evidence="1">
    <location>
        <begin position="19"/>
        <end position="164"/>
    </location>
</feature>
<protein>
    <submittedName>
        <fullName evidence="2">Uncharacterized protein</fullName>
    </submittedName>
</protein>
<comment type="caution">
    <text evidence="2">The sequence shown here is derived from an EMBL/GenBank/DDBJ whole genome shotgun (WGS) entry which is preliminary data.</text>
</comment>
<organism evidence="2 3">
    <name type="scientific">Shewanella colwelliana</name>
    <name type="common">Alteromonas colwelliana</name>
    <dbReference type="NCBI Taxonomy" id="23"/>
    <lineage>
        <taxon>Bacteria</taxon>
        <taxon>Pseudomonadati</taxon>
        <taxon>Pseudomonadota</taxon>
        <taxon>Gammaproteobacteria</taxon>
        <taxon>Alteromonadales</taxon>
        <taxon>Shewanellaceae</taxon>
        <taxon>Shewanella</taxon>
    </lineage>
</organism>
<reference evidence="2 3" key="1">
    <citation type="submission" date="2016-07" db="EMBL/GenBank/DDBJ databases">
        <title>Whole-genome of two Shewanella species isolated from a digestive organ of sea cucumber Apostichopus japonicus Selenka 1867.</title>
        <authorList>
            <person name="Hong H.-H."/>
            <person name="Choi H."/>
            <person name="Cheon S."/>
            <person name="Oh J.-S."/>
            <person name="Lee H.-G."/>
            <person name="Park C."/>
        </authorList>
    </citation>
    <scope>NUCLEOTIDE SEQUENCE [LARGE SCALE GENOMIC DNA]</scope>
    <source>
        <strain evidence="2 3">CSB03KR</strain>
    </source>
</reference>
<dbReference type="Proteomes" id="UP000095230">
    <property type="component" value="Unassembled WGS sequence"/>
</dbReference>
<feature type="signal peptide" evidence="1">
    <location>
        <begin position="1"/>
        <end position="18"/>
    </location>
</feature>
<dbReference type="STRING" id="23.BEL05_18035"/>
<evidence type="ECO:0000313" key="2">
    <source>
        <dbReference type="EMBL" id="OEG73572.1"/>
    </source>
</evidence>
<accession>A0A1E5IST0</accession>
<dbReference type="OrthoDB" id="6272517at2"/>
<dbReference type="AlphaFoldDB" id="A0A1E5IST0"/>
<dbReference type="EMBL" id="MCBT01000041">
    <property type="protein sequence ID" value="OEG73572.1"/>
    <property type="molecule type" value="Genomic_DNA"/>
</dbReference>
<keyword evidence="1" id="KW-0732">Signal</keyword>
<proteinExistence type="predicted"/>